<dbReference type="SUPFAM" id="SSF63825">
    <property type="entry name" value="YWTD domain"/>
    <property type="match status" value="1"/>
</dbReference>
<evidence type="ECO:0000313" key="1">
    <source>
        <dbReference type="EMBL" id="CAE7256815.1"/>
    </source>
</evidence>
<dbReference type="EMBL" id="CAJNIZ010007288">
    <property type="protein sequence ID" value="CAE7256815.1"/>
    <property type="molecule type" value="Genomic_DNA"/>
</dbReference>
<accession>A0A812M1T2</accession>
<keyword evidence="2" id="KW-1185">Reference proteome</keyword>
<evidence type="ECO:0008006" key="3">
    <source>
        <dbReference type="Google" id="ProtNLM"/>
    </source>
</evidence>
<dbReference type="OrthoDB" id="425670at2759"/>
<dbReference type="Proteomes" id="UP000649617">
    <property type="component" value="Unassembled WGS sequence"/>
</dbReference>
<gene>
    <name evidence="1" type="ORF">SPIL2461_LOCUS5233</name>
</gene>
<protein>
    <recommendedName>
        <fullName evidence="3">Strictosidine synthase conserved region domain-containing protein</fullName>
    </recommendedName>
</protein>
<dbReference type="InterPro" id="IPR011042">
    <property type="entry name" value="6-blade_b-propeller_TolB-like"/>
</dbReference>
<reference evidence="1" key="1">
    <citation type="submission" date="2021-02" db="EMBL/GenBank/DDBJ databases">
        <authorList>
            <person name="Dougan E. K."/>
            <person name="Rhodes N."/>
            <person name="Thang M."/>
            <person name="Chan C."/>
        </authorList>
    </citation>
    <scope>NUCLEOTIDE SEQUENCE</scope>
</reference>
<sequence>MLDKNRNALVTIAGTGESGFQGDGGNARLALLRKPEGLAVKPGLEVGADNVGRELYFADFVNQRIRKLVRGTNEWTIYTVAGSGVMGDDPLCDSGCLALEASLWNPRSLAFASNQDLYFVDSGSHKIRRLTTSLGDPRANPNATISTFLGNSDWTAENGMWQAFRGVAKVMLPGHFESPNADLHLRALYALTIDKYDRLWTIDSDSNRIFMAPLVNRTLVWLVDDFGNFLARLVASKFKDNST</sequence>
<dbReference type="AlphaFoldDB" id="A0A812M1T2"/>
<name>A0A812M1T2_SYMPI</name>
<organism evidence="1 2">
    <name type="scientific">Symbiodinium pilosum</name>
    <name type="common">Dinoflagellate</name>
    <dbReference type="NCBI Taxonomy" id="2952"/>
    <lineage>
        <taxon>Eukaryota</taxon>
        <taxon>Sar</taxon>
        <taxon>Alveolata</taxon>
        <taxon>Dinophyceae</taxon>
        <taxon>Suessiales</taxon>
        <taxon>Symbiodiniaceae</taxon>
        <taxon>Symbiodinium</taxon>
    </lineage>
</organism>
<proteinExistence type="predicted"/>
<comment type="caution">
    <text evidence="1">The sequence shown here is derived from an EMBL/GenBank/DDBJ whole genome shotgun (WGS) entry which is preliminary data.</text>
</comment>
<dbReference type="Gene3D" id="2.120.10.30">
    <property type="entry name" value="TolB, C-terminal domain"/>
    <property type="match status" value="1"/>
</dbReference>
<evidence type="ECO:0000313" key="2">
    <source>
        <dbReference type="Proteomes" id="UP000649617"/>
    </source>
</evidence>